<dbReference type="GeneID" id="56349469"/>
<name>A0A0J1HSE2_NIACI</name>
<accession>A0A0J1HSE2</accession>
<dbReference type="RefSeq" id="WP_047944946.1">
    <property type="nucleotide sequence ID" value="NZ_CP053989.1"/>
</dbReference>
<evidence type="ECO:0000313" key="1">
    <source>
        <dbReference type="EMBL" id="KLV16596.1"/>
    </source>
</evidence>
<dbReference type="AlphaFoldDB" id="A0A0J1HSE2"/>
<sequence>MTLESYGNYYDKRVESIDEKICELISQRKIISSDPGDPTSQHIAIWSKKYNLNGDFLNDVFSHLPREDMYKPIEVPKGFLKNKPVLKSYEDNNVFYSVPFIRQYKNASLVHLNIDKDVSEEKPGDMHHFIFIELSIDGTHIDYDCRNDHGGASGGHISFEFIVTPPLPDNMSNIKLIFKEYNEPLKRKPTGLEFVFSLDK</sequence>
<dbReference type="OrthoDB" id="1797229at2"/>
<keyword evidence="2" id="KW-1185">Reference proteome</keyword>
<protein>
    <submittedName>
        <fullName evidence="1">Uncharacterized protein</fullName>
    </submittedName>
</protein>
<evidence type="ECO:0000313" key="2">
    <source>
        <dbReference type="Proteomes" id="UP000036045"/>
    </source>
</evidence>
<comment type="caution">
    <text evidence="1">The sequence shown here is derived from an EMBL/GenBank/DDBJ whole genome shotgun (WGS) entry which is preliminary data.</text>
</comment>
<organism evidence="1 2">
    <name type="scientific">Niallia circulans</name>
    <name type="common">Bacillus circulans</name>
    <dbReference type="NCBI Taxonomy" id="1397"/>
    <lineage>
        <taxon>Bacteria</taxon>
        <taxon>Bacillati</taxon>
        <taxon>Bacillota</taxon>
        <taxon>Bacilli</taxon>
        <taxon>Bacillales</taxon>
        <taxon>Bacillaceae</taxon>
        <taxon>Niallia</taxon>
    </lineage>
</organism>
<dbReference type="PATRIC" id="fig|1397.4.peg.4571"/>
<gene>
    <name evidence="1" type="ORF">ABW02_25170</name>
</gene>
<reference evidence="1 2" key="1">
    <citation type="submission" date="2015-05" db="EMBL/GenBank/DDBJ databases">
        <title>Whole genome sequence and identification of bacterial endophytes from Costus igneus.</title>
        <authorList>
            <person name="Lee Y.P."/>
            <person name="Gan H.M."/>
            <person name="Eng W."/>
            <person name="Wheatley M.S."/>
            <person name="Caraballo A."/>
            <person name="Polter S."/>
            <person name="Savka M.A."/>
            <person name="Hudson A.O."/>
        </authorList>
    </citation>
    <scope>NUCLEOTIDE SEQUENCE [LARGE SCALE GENOMIC DNA]</scope>
    <source>
        <strain evidence="1 2">RIT379</strain>
    </source>
</reference>
<dbReference type="Proteomes" id="UP000036045">
    <property type="component" value="Unassembled WGS sequence"/>
</dbReference>
<dbReference type="EMBL" id="LDPH01000052">
    <property type="protein sequence ID" value="KLV16596.1"/>
    <property type="molecule type" value="Genomic_DNA"/>
</dbReference>
<proteinExistence type="predicted"/>